<accession>A0A4Q8LF04</accession>
<dbReference type="RefSeq" id="WP_130520146.1">
    <property type="nucleotide sequence ID" value="NZ_SHMA01000001.1"/>
</dbReference>
<evidence type="ECO:0000256" key="2">
    <source>
        <dbReference type="SAM" id="Phobius"/>
    </source>
</evidence>
<feature type="compositionally biased region" description="Low complexity" evidence="1">
    <location>
        <begin position="57"/>
        <end position="66"/>
    </location>
</feature>
<feature type="compositionally biased region" description="Low complexity" evidence="1">
    <location>
        <begin position="141"/>
        <end position="156"/>
    </location>
</feature>
<reference evidence="3 4" key="1">
    <citation type="submission" date="2019-02" db="EMBL/GenBank/DDBJ databases">
        <title>WGS of Pseudoxanthomonas species novum from clinical isolates.</title>
        <authorList>
            <person name="Bernier A.-M."/>
            <person name="Bernard K."/>
            <person name="Vachon A."/>
        </authorList>
    </citation>
    <scope>NUCLEOTIDE SEQUENCE [LARGE SCALE GENOMIC DNA]</scope>
    <source>
        <strain evidence="3 4">NML171202</strain>
    </source>
</reference>
<evidence type="ECO:0000313" key="4">
    <source>
        <dbReference type="Proteomes" id="UP000291286"/>
    </source>
</evidence>
<feature type="compositionally biased region" description="Pro residues" evidence="1">
    <location>
        <begin position="221"/>
        <end position="235"/>
    </location>
</feature>
<feature type="compositionally biased region" description="Pro residues" evidence="1">
    <location>
        <begin position="243"/>
        <end position="267"/>
    </location>
</feature>
<feature type="transmembrane region" description="Helical" evidence="2">
    <location>
        <begin position="75"/>
        <end position="95"/>
    </location>
</feature>
<evidence type="ECO:0000256" key="1">
    <source>
        <dbReference type="SAM" id="MobiDB-lite"/>
    </source>
</evidence>
<feature type="compositionally biased region" description="Pro residues" evidence="1">
    <location>
        <begin position="168"/>
        <end position="182"/>
    </location>
</feature>
<dbReference type="AlphaFoldDB" id="A0A4Q8LF04"/>
<comment type="caution">
    <text evidence="3">The sequence shown here is derived from an EMBL/GenBank/DDBJ whole genome shotgun (WGS) entry which is preliminary data.</text>
</comment>
<keyword evidence="2" id="KW-0472">Membrane</keyword>
<organism evidence="3 4">
    <name type="scientific">Pseudoxanthomonas winnipegensis</name>
    <dbReference type="NCBI Taxonomy" id="2480810"/>
    <lineage>
        <taxon>Bacteria</taxon>
        <taxon>Pseudomonadati</taxon>
        <taxon>Pseudomonadota</taxon>
        <taxon>Gammaproteobacteria</taxon>
        <taxon>Lysobacterales</taxon>
        <taxon>Lysobacteraceae</taxon>
        <taxon>Pseudoxanthomonas</taxon>
    </lineage>
</organism>
<keyword evidence="2" id="KW-1133">Transmembrane helix</keyword>
<proteinExistence type="predicted"/>
<dbReference type="PRINTS" id="PR01217">
    <property type="entry name" value="PRICHEXTENSN"/>
</dbReference>
<feature type="region of interest" description="Disordered" evidence="1">
    <location>
        <begin position="105"/>
        <end position="325"/>
    </location>
</feature>
<feature type="compositionally biased region" description="Low complexity" evidence="1">
    <location>
        <begin position="183"/>
        <end position="208"/>
    </location>
</feature>
<feature type="region of interest" description="Disordered" evidence="1">
    <location>
        <begin position="39"/>
        <end position="72"/>
    </location>
</feature>
<keyword evidence="2" id="KW-0812">Transmembrane</keyword>
<dbReference type="EMBL" id="SHMB01000006">
    <property type="protein sequence ID" value="TAA27431.1"/>
    <property type="molecule type" value="Genomic_DNA"/>
</dbReference>
<evidence type="ECO:0000313" key="3">
    <source>
        <dbReference type="EMBL" id="TAA27431.1"/>
    </source>
</evidence>
<sequence>MSREPLTPEERALAERLAAGNARAEPGPTLDARILAAARAAAEEPAPTHDAGPSLSPAPAVATGAARARRPRRRWSLGLGVAASLLLAVTLAWQLRPQRTTQVVYEEAPAAPSRLVSPPTSPPEPAAAADRVQALDPTPAPASAPASAQTPAQSEPDAARRRATREAAPPPLPAAVPPPPEAPFVAPAEQANAEPPDAAGQAAPAPSADGTQTEAYSAASAPPPASATAQPPAPAPAADLYTPPAPPAPPAPAPNAVAPPPPPPPPAATQALSRKVQRPTETAAVQEDRRSQAKRAASPAGEALGATRAPGAGDIPAPRTIDMPGDQTQAALERALAEDCALPPAQWLQRIRLHRFEGEGALARASLAAFVQAHPEQPIPEDLRALLP</sequence>
<name>A0A4Q8LF04_9GAMM</name>
<gene>
    <name evidence="3" type="ORF">EA661_15035</name>
</gene>
<protein>
    <submittedName>
        <fullName evidence="3">Uncharacterized protein</fullName>
    </submittedName>
</protein>
<dbReference type="Proteomes" id="UP000291286">
    <property type="component" value="Unassembled WGS sequence"/>
</dbReference>